<accession>A0ABY7YZ76</accession>
<dbReference type="RefSeq" id="WP_282212208.1">
    <property type="nucleotide sequence ID" value="NZ_CP118247.1"/>
</dbReference>
<dbReference type="Pfam" id="PF00534">
    <property type="entry name" value="Glycos_transf_1"/>
    <property type="match status" value="1"/>
</dbReference>
<dbReference type="SUPFAM" id="SSF53756">
    <property type="entry name" value="UDP-Glycosyltransferase/glycogen phosphorylase"/>
    <property type="match status" value="1"/>
</dbReference>
<evidence type="ECO:0000259" key="2">
    <source>
        <dbReference type="Pfam" id="PF13579"/>
    </source>
</evidence>
<dbReference type="EMBL" id="CP118247">
    <property type="protein sequence ID" value="WDR06695.1"/>
    <property type="molecule type" value="Genomic_DNA"/>
</dbReference>
<dbReference type="Gene3D" id="3.40.50.2000">
    <property type="entry name" value="Glycogen Phosphorylase B"/>
    <property type="match status" value="2"/>
</dbReference>
<gene>
    <name evidence="3" type="ORF">PSQ90_04350</name>
</gene>
<evidence type="ECO:0000313" key="3">
    <source>
        <dbReference type="EMBL" id="WDR06695.1"/>
    </source>
</evidence>
<dbReference type="Pfam" id="PF13579">
    <property type="entry name" value="Glyco_trans_4_4"/>
    <property type="match status" value="1"/>
</dbReference>
<keyword evidence="4" id="KW-1185">Reference proteome</keyword>
<proteinExistence type="predicted"/>
<sequence>MNIWYFNHYAGGPGIGRALRPYHLSRAWADVGHTTTIFVASFHHLQDTPEPLPPEMVVDGVRYISLPTRPYLGNGLGRLKNMNDYCRAMMRLTARVPNDLAKPDVIIISSPQPYAIFSAVKLARRYGAQLTLEVRDLWPLSLVEINGNSKFHPFVLFTAFTEWFAYTKAHLVASLLGGAEAHMRAHGLGPNKFVHVPNGVSTASMIAPEIPRSAAGKEAAAQIAAWKAEGRLIAIHPGAQGIPNGLDKLLEVMSRLNAQGLESQYGVLLVGKGGMTDQLKADAAERQLPNVRFIDPVPNTESRWLSSASDIGYSGKRDDRNVFRHGTSFNKTIEFMQAGLPILLPIYSPHSLVAQSGCGIVTGTDEANAIAKAFTQLLEMSPDDRARMGEKGRAYVAERLDYYKIAADYIAAIEQTQNAIANN</sequence>
<feature type="domain" description="Glycosyl transferase family 1" evidence="1">
    <location>
        <begin position="230"/>
        <end position="393"/>
    </location>
</feature>
<feature type="domain" description="Glycosyltransferase subfamily 4-like N-terminal" evidence="2">
    <location>
        <begin position="22"/>
        <end position="199"/>
    </location>
</feature>
<dbReference type="CDD" id="cd03794">
    <property type="entry name" value="GT4_WbuB-like"/>
    <property type="match status" value="1"/>
</dbReference>
<dbReference type="PANTHER" id="PTHR12526">
    <property type="entry name" value="GLYCOSYLTRANSFERASE"/>
    <property type="match status" value="1"/>
</dbReference>
<dbReference type="Proteomes" id="UP001222118">
    <property type="component" value="Chromosome"/>
</dbReference>
<name>A0ABY7YZ76_9HYPH</name>
<dbReference type="InterPro" id="IPR028098">
    <property type="entry name" value="Glyco_trans_4-like_N"/>
</dbReference>
<evidence type="ECO:0000259" key="1">
    <source>
        <dbReference type="Pfam" id="PF00534"/>
    </source>
</evidence>
<dbReference type="InterPro" id="IPR001296">
    <property type="entry name" value="Glyco_trans_1"/>
</dbReference>
<protein>
    <submittedName>
        <fullName evidence="3">Glycosyltransferase family 4 protein</fullName>
    </submittedName>
</protein>
<reference evidence="3 4" key="1">
    <citation type="submission" date="2023-02" db="EMBL/GenBank/DDBJ databases">
        <title>Devosia chondri sp. nov., isolated from the phycosphere of marine algae.</title>
        <authorList>
            <person name="Kim J.M."/>
            <person name="Lee J.K."/>
            <person name="Choi B.J."/>
            <person name="Bayburt H."/>
            <person name="Jeon C.O."/>
        </authorList>
    </citation>
    <scope>NUCLEOTIDE SEQUENCE [LARGE SCALE GENOMIC DNA]</scope>
    <source>
        <strain evidence="3 4">G2-5</strain>
    </source>
</reference>
<organism evidence="3 4">
    <name type="scientific">Devosia rhodophyticola</name>
    <dbReference type="NCBI Taxonomy" id="3026423"/>
    <lineage>
        <taxon>Bacteria</taxon>
        <taxon>Pseudomonadati</taxon>
        <taxon>Pseudomonadota</taxon>
        <taxon>Alphaproteobacteria</taxon>
        <taxon>Hyphomicrobiales</taxon>
        <taxon>Devosiaceae</taxon>
        <taxon>Devosia</taxon>
    </lineage>
</organism>
<evidence type="ECO:0000313" key="4">
    <source>
        <dbReference type="Proteomes" id="UP001222118"/>
    </source>
</evidence>
<dbReference type="PANTHER" id="PTHR12526:SF622">
    <property type="entry name" value="GLYCOSYLTRANSFERASE (GROUP I)"/>
    <property type="match status" value="1"/>
</dbReference>